<keyword evidence="3 6" id="KW-1133">Transmembrane helix</keyword>
<keyword evidence="8" id="KW-1185">Reference proteome</keyword>
<feature type="transmembrane region" description="Helical" evidence="6">
    <location>
        <begin position="6"/>
        <end position="24"/>
    </location>
</feature>
<dbReference type="RefSeq" id="WP_013564932.1">
    <property type="nucleotide sequence ID" value="NC_014962.1"/>
</dbReference>
<dbReference type="KEGG" id="ipa:Isop_2064"/>
<dbReference type="GO" id="GO:0009403">
    <property type="term" value="P:toxin biosynthetic process"/>
    <property type="evidence" value="ECO:0007669"/>
    <property type="project" value="InterPro"/>
</dbReference>
<dbReference type="STRING" id="575540.Isop_2064"/>
<protein>
    <submittedName>
        <fullName evidence="7">Colicin V production protein</fullName>
    </submittedName>
</protein>
<organism evidence="7 8">
    <name type="scientific">Isosphaera pallida (strain ATCC 43644 / DSM 9630 / IS1B)</name>
    <dbReference type="NCBI Taxonomy" id="575540"/>
    <lineage>
        <taxon>Bacteria</taxon>
        <taxon>Pseudomonadati</taxon>
        <taxon>Planctomycetota</taxon>
        <taxon>Planctomycetia</taxon>
        <taxon>Isosphaerales</taxon>
        <taxon>Isosphaeraceae</taxon>
        <taxon>Isosphaera</taxon>
    </lineage>
</organism>
<dbReference type="InterPro" id="IPR003825">
    <property type="entry name" value="Colicin-V_CvpA"/>
</dbReference>
<dbReference type="FunCoup" id="E8R3Q9">
    <property type="interactions" value="75"/>
</dbReference>
<dbReference type="GO" id="GO:0016020">
    <property type="term" value="C:membrane"/>
    <property type="evidence" value="ECO:0007669"/>
    <property type="project" value="UniProtKB-SubCell"/>
</dbReference>
<dbReference type="HOGENOM" id="CLU_1056793_0_0_0"/>
<evidence type="ECO:0000313" key="7">
    <source>
        <dbReference type="EMBL" id="ADV62644.1"/>
    </source>
</evidence>
<evidence type="ECO:0000256" key="5">
    <source>
        <dbReference type="SAM" id="MobiDB-lite"/>
    </source>
</evidence>
<gene>
    <name evidence="7" type="ordered locus">Isop_2064</name>
</gene>
<evidence type="ECO:0000256" key="6">
    <source>
        <dbReference type="SAM" id="Phobius"/>
    </source>
</evidence>
<accession>E8R3Q9</accession>
<dbReference type="OrthoDB" id="276698at2"/>
<keyword evidence="4 6" id="KW-0472">Membrane</keyword>
<dbReference type="Proteomes" id="UP000008631">
    <property type="component" value="Chromosome"/>
</dbReference>
<feature type="compositionally biased region" description="Basic and acidic residues" evidence="5">
    <location>
        <begin position="207"/>
        <end position="218"/>
    </location>
</feature>
<dbReference type="AlphaFoldDB" id="E8R3Q9"/>
<sequence>MGLDLALLVVVGINAVVGLFRGVFTQILNLTALVASIFLADPVRDWALPHVHPYFQAIAEPTFAKVLWWVSALVIMWTINGLGSWLGHLLFQTLPKTVGNPLERVNQGLGFCYGAAVGTLVTAILCAGLIRFEDMASRLPWVGDQLPESRAVELSRRFDPIGRLWNAPPILVLRDQIAANGFIDLGVAATPTEDQPHFGAADSQPPAHDEEVPKRSGDSRSPLESNAPRDDADRIGTDDNADPAALPNDDAEWWWSILTPKRG</sequence>
<evidence type="ECO:0000313" key="8">
    <source>
        <dbReference type="Proteomes" id="UP000008631"/>
    </source>
</evidence>
<dbReference type="InParanoid" id="E8R3Q9"/>
<evidence type="ECO:0000256" key="1">
    <source>
        <dbReference type="ARBA" id="ARBA00004141"/>
    </source>
</evidence>
<feature type="region of interest" description="Disordered" evidence="5">
    <location>
        <begin position="193"/>
        <end position="250"/>
    </location>
</feature>
<reference key="1">
    <citation type="submission" date="2010-11" db="EMBL/GenBank/DDBJ databases">
        <title>The complete sequence of chromosome of Isophaera pallida ATCC 43644.</title>
        <authorList>
            <consortium name="US DOE Joint Genome Institute (JGI-PGF)"/>
            <person name="Lucas S."/>
            <person name="Copeland A."/>
            <person name="Lapidus A."/>
            <person name="Bruce D."/>
            <person name="Goodwin L."/>
            <person name="Pitluck S."/>
            <person name="Kyrpides N."/>
            <person name="Mavromatis K."/>
            <person name="Pagani I."/>
            <person name="Ivanova N."/>
            <person name="Saunders E."/>
            <person name="Brettin T."/>
            <person name="Detter J.C."/>
            <person name="Han C."/>
            <person name="Tapia R."/>
            <person name="Land M."/>
            <person name="Hauser L."/>
            <person name="Markowitz V."/>
            <person name="Cheng J.-F."/>
            <person name="Hugenholtz P."/>
            <person name="Woyke T."/>
            <person name="Wu D."/>
            <person name="Eisen J.A."/>
        </authorList>
    </citation>
    <scope>NUCLEOTIDE SEQUENCE</scope>
    <source>
        <strain>ATCC 43644</strain>
    </source>
</reference>
<proteinExistence type="predicted"/>
<dbReference type="EMBL" id="CP002353">
    <property type="protein sequence ID" value="ADV62644.1"/>
    <property type="molecule type" value="Genomic_DNA"/>
</dbReference>
<name>E8R3Q9_ISOPI</name>
<dbReference type="eggNOG" id="COG1286">
    <property type="taxonomic scope" value="Bacteria"/>
</dbReference>
<feature type="compositionally biased region" description="Basic and acidic residues" evidence="5">
    <location>
        <begin position="227"/>
        <end position="237"/>
    </location>
</feature>
<evidence type="ECO:0000256" key="2">
    <source>
        <dbReference type="ARBA" id="ARBA00022692"/>
    </source>
</evidence>
<keyword evidence="2 6" id="KW-0812">Transmembrane</keyword>
<comment type="subcellular location">
    <subcellularLocation>
        <location evidence="1">Membrane</location>
        <topology evidence="1">Multi-pass membrane protein</topology>
    </subcellularLocation>
</comment>
<evidence type="ECO:0000256" key="3">
    <source>
        <dbReference type="ARBA" id="ARBA00022989"/>
    </source>
</evidence>
<feature type="transmembrane region" description="Helical" evidence="6">
    <location>
        <begin position="66"/>
        <end position="88"/>
    </location>
</feature>
<evidence type="ECO:0000256" key="4">
    <source>
        <dbReference type="ARBA" id="ARBA00023136"/>
    </source>
</evidence>
<dbReference type="Pfam" id="PF02674">
    <property type="entry name" value="Colicin_V"/>
    <property type="match status" value="1"/>
</dbReference>
<reference evidence="7 8" key="2">
    <citation type="journal article" date="2011" name="Stand. Genomic Sci.">
        <title>Complete genome sequence of Isosphaera pallida type strain (IS1B).</title>
        <authorList>
            <consortium name="US DOE Joint Genome Institute (JGI-PGF)"/>
            <person name="Goker M."/>
            <person name="Cleland D."/>
            <person name="Saunders E."/>
            <person name="Lapidus A."/>
            <person name="Nolan M."/>
            <person name="Lucas S."/>
            <person name="Hammon N."/>
            <person name="Deshpande S."/>
            <person name="Cheng J.F."/>
            <person name="Tapia R."/>
            <person name="Han C."/>
            <person name="Goodwin L."/>
            <person name="Pitluck S."/>
            <person name="Liolios K."/>
            <person name="Pagani I."/>
            <person name="Ivanova N."/>
            <person name="Mavromatis K."/>
            <person name="Pati A."/>
            <person name="Chen A."/>
            <person name="Palaniappan K."/>
            <person name="Land M."/>
            <person name="Hauser L."/>
            <person name="Chang Y.J."/>
            <person name="Jeffries C.D."/>
            <person name="Detter J.C."/>
            <person name="Beck B."/>
            <person name="Woyke T."/>
            <person name="Bristow J."/>
            <person name="Eisen J.A."/>
            <person name="Markowitz V."/>
            <person name="Hugenholtz P."/>
            <person name="Kyrpides N.C."/>
            <person name="Klenk H.P."/>
        </authorList>
    </citation>
    <scope>NUCLEOTIDE SEQUENCE [LARGE SCALE GENOMIC DNA]</scope>
    <source>
        <strain evidence="8">ATCC 43644 / DSM 9630 / IS1B</strain>
    </source>
</reference>
<feature type="transmembrane region" description="Helical" evidence="6">
    <location>
        <begin position="108"/>
        <end position="130"/>
    </location>
</feature>